<proteinExistence type="predicted"/>
<dbReference type="EMBL" id="AMRA01000102">
    <property type="protein sequence ID" value="EKF22205.1"/>
    <property type="molecule type" value="Genomic_DNA"/>
</dbReference>
<accession>K5BAG6</accession>
<feature type="chain" id="PRO_5043522964" evidence="2">
    <location>
        <begin position="25"/>
        <end position="448"/>
    </location>
</feature>
<reference evidence="3 4" key="1">
    <citation type="journal article" date="2012" name="J. Bacteriol.">
        <title>Genome sequence of Mycobacterium hassiacum DSM 44199, a rare source of heat-stable mycobacterial proteins.</title>
        <authorList>
            <person name="Tiago I."/>
            <person name="Maranha A."/>
            <person name="Mendes V."/>
            <person name="Alarico S."/>
            <person name="Moynihan P.J."/>
            <person name="Clarke A.J."/>
            <person name="Macedo-Ribeiro S."/>
            <person name="Pereira P.J."/>
            <person name="Empadinhas N."/>
        </authorList>
    </citation>
    <scope>NUCLEOTIDE SEQUENCE [LARGE SCALE GENOMIC DNA]</scope>
    <source>
        <strain evidence="4">DSM 44199 / CIP 105218 / JCM 12690 / 3849</strain>
    </source>
</reference>
<name>K5BAG6_MYCHD</name>
<protein>
    <submittedName>
        <fullName evidence="3">Uncharacterized protein</fullName>
    </submittedName>
</protein>
<evidence type="ECO:0000256" key="1">
    <source>
        <dbReference type="SAM" id="MobiDB-lite"/>
    </source>
</evidence>
<feature type="signal peptide" evidence="2">
    <location>
        <begin position="1"/>
        <end position="24"/>
    </location>
</feature>
<evidence type="ECO:0000313" key="3">
    <source>
        <dbReference type="EMBL" id="EKF22205.1"/>
    </source>
</evidence>
<dbReference type="PATRIC" id="fig|1122247.3.peg.3541"/>
<dbReference type="eggNOG" id="ENOG5031MTZ">
    <property type="taxonomic scope" value="Bacteria"/>
</dbReference>
<keyword evidence="2" id="KW-0732">Signal</keyword>
<feature type="compositionally biased region" description="Polar residues" evidence="1">
    <location>
        <begin position="350"/>
        <end position="365"/>
    </location>
</feature>
<feature type="region of interest" description="Disordered" evidence="1">
    <location>
        <begin position="310"/>
        <end position="448"/>
    </location>
</feature>
<evidence type="ECO:0000256" key="2">
    <source>
        <dbReference type="SAM" id="SignalP"/>
    </source>
</evidence>
<comment type="caution">
    <text evidence="3">The sequence shown here is derived from an EMBL/GenBank/DDBJ whole genome shotgun (WGS) entry which is preliminary data.</text>
</comment>
<sequence>MHAHTRRIPTKLAAMAVAAGVATAGVPALVPGDASEAYRRSVVSADVMPASAVTDALFELGKNIDLAVRVVSTPAGLPFALPVDALAAALVGLQNPQLTPSLISHLIQMAANPSDHTELLTYAYMEKDALLELIVQLPVIGPALAEGIDEWANAFGDALAASLPDPVPAELALYGFTSNTAAGRTVEAIKAAALIPVRVPSKVVYYLGWLPALVSATVEAALTNPADIPGLVSNLVHTAVGVNGLVGMVVTDVTEPLVVAPAPVGEFGTAVRAAIFNVINTTLDRTLPPPIAPPPFDSGEANANALAAEAPETAVASGRGSLESAGRGPGSFPIATSQAAEGPVAAVGESTPSQAGARQTDQTRPAPTRKPGAALKHPVRKGVENLKLGNKFVPGKRGKTAEPAGADKPTPIGETGSTPGGDGPASSATSTATTAGPDGGSESTDSAA</sequence>
<evidence type="ECO:0000313" key="4">
    <source>
        <dbReference type="Proteomes" id="UP000006265"/>
    </source>
</evidence>
<dbReference type="Proteomes" id="UP000006265">
    <property type="component" value="Unassembled WGS sequence"/>
</dbReference>
<feature type="compositionally biased region" description="Low complexity" evidence="1">
    <location>
        <begin position="424"/>
        <end position="436"/>
    </location>
</feature>
<keyword evidence="4" id="KW-1185">Reference proteome</keyword>
<organism evidence="3 4">
    <name type="scientific">Mycolicibacterium hassiacum (strain DSM 44199 / CIP 105218 / JCM 12690 / 3849)</name>
    <name type="common">Mycobacterium hassiacum</name>
    <dbReference type="NCBI Taxonomy" id="1122247"/>
    <lineage>
        <taxon>Bacteria</taxon>
        <taxon>Bacillati</taxon>
        <taxon>Actinomycetota</taxon>
        <taxon>Actinomycetes</taxon>
        <taxon>Mycobacteriales</taxon>
        <taxon>Mycobacteriaceae</taxon>
        <taxon>Mycolicibacterium</taxon>
    </lineage>
</organism>
<dbReference type="AlphaFoldDB" id="K5BAG6"/>
<gene>
    <name evidence="3" type="ORF">C731_3692</name>
</gene>